<keyword evidence="3" id="KW-0274">FAD</keyword>
<dbReference type="Gene3D" id="3.50.50.60">
    <property type="entry name" value="FAD/NAD(P)-binding domain"/>
    <property type="match status" value="1"/>
</dbReference>
<dbReference type="InterPro" id="IPR036188">
    <property type="entry name" value="FAD/NAD-bd_sf"/>
</dbReference>
<evidence type="ECO:0000313" key="8">
    <source>
        <dbReference type="Proteomes" id="UP001161017"/>
    </source>
</evidence>
<evidence type="ECO:0000313" key="7">
    <source>
        <dbReference type="EMBL" id="MDI1491526.1"/>
    </source>
</evidence>
<keyword evidence="5" id="KW-0503">Monooxygenase</keyword>
<evidence type="ECO:0000259" key="6">
    <source>
        <dbReference type="Pfam" id="PF01494"/>
    </source>
</evidence>
<sequence>MCFTRYTLEQALQLRDPPNSILFQVSPHPAGYFAVLGLHDAPDPDRPDEWTFFHYISFPEPASHVNERTTVEHMAHQKQLAKLFMGRVAKAFEWMSDDGRSNAWYGKLNHWDPAAEGHQWNNRGGRVTIAGDAAHPMTFQRGQGLNHAITDAVALRDGIVGAWKVGVGMQVEERPEMIGQYEDGMVRRAGEEVRLSAKNTQMLHDWEMVMNSPVVKSGLNQGKREDGRKV</sequence>
<dbReference type="GO" id="GO:0071949">
    <property type="term" value="F:FAD binding"/>
    <property type="evidence" value="ECO:0007669"/>
    <property type="project" value="InterPro"/>
</dbReference>
<protein>
    <recommendedName>
        <fullName evidence="6">FAD-binding domain-containing protein</fullName>
    </recommendedName>
</protein>
<dbReference type="AlphaFoldDB" id="A0AA43QRX8"/>
<evidence type="ECO:0000256" key="5">
    <source>
        <dbReference type="ARBA" id="ARBA00023033"/>
    </source>
</evidence>
<evidence type="ECO:0000256" key="4">
    <source>
        <dbReference type="ARBA" id="ARBA00023002"/>
    </source>
</evidence>
<dbReference type="PANTHER" id="PTHR47178:SF3">
    <property type="entry name" value="FAD-BINDING DOMAIN-CONTAINING PROTEIN"/>
    <property type="match status" value="1"/>
</dbReference>
<organism evidence="7 8">
    <name type="scientific">Ramalina farinacea</name>
    <dbReference type="NCBI Taxonomy" id="258253"/>
    <lineage>
        <taxon>Eukaryota</taxon>
        <taxon>Fungi</taxon>
        <taxon>Dikarya</taxon>
        <taxon>Ascomycota</taxon>
        <taxon>Pezizomycotina</taxon>
        <taxon>Lecanoromycetes</taxon>
        <taxon>OSLEUM clade</taxon>
        <taxon>Lecanoromycetidae</taxon>
        <taxon>Lecanorales</taxon>
        <taxon>Lecanorineae</taxon>
        <taxon>Ramalinaceae</taxon>
        <taxon>Ramalina</taxon>
    </lineage>
</organism>
<keyword evidence="4" id="KW-0560">Oxidoreductase</keyword>
<comment type="cofactor">
    <cofactor evidence="1">
        <name>FAD</name>
        <dbReference type="ChEBI" id="CHEBI:57692"/>
    </cofactor>
</comment>
<reference evidence="7" key="1">
    <citation type="journal article" date="2023" name="Genome Biol. Evol.">
        <title>First Whole Genome Sequence and Flow Cytometry Genome Size Data for the Lichen-Forming Fungus Ramalina farinacea (Ascomycota).</title>
        <authorList>
            <person name="Llewellyn T."/>
            <person name="Mian S."/>
            <person name="Hill R."/>
            <person name="Leitch I.J."/>
            <person name="Gaya E."/>
        </authorList>
    </citation>
    <scope>NUCLEOTIDE SEQUENCE</scope>
    <source>
        <strain evidence="7">LIQ254RAFAR</strain>
    </source>
</reference>
<dbReference type="Pfam" id="PF01494">
    <property type="entry name" value="FAD_binding_3"/>
    <property type="match status" value="1"/>
</dbReference>
<accession>A0AA43QRX8</accession>
<proteinExistence type="predicted"/>
<dbReference type="EMBL" id="JAPUFD010000015">
    <property type="protein sequence ID" value="MDI1491526.1"/>
    <property type="molecule type" value="Genomic_DNA"/>
</dbReference>
<comment type="caution">
    <text evidence="7">The sequence shown here is derived from an EMBL/GenBank/DDBJ whole genome shotgun (WGS) entry which is preliminary data.</text>
</comment>
<feature type="domain" description="FAD-binding" evidence="6">
    <location>
        <begin position="121"/>
        <end position="156"/>
    </location>
</feature>
<dbReference type="SUPFAM" id="SSF51905">
    <property type="entry name" value="FAD/NAD(P)-binding domain"/>
    <property type="match status" value="1"/>
</dbReference>
<dbReference type="GO" id="GO:0004497">
    <property type="term" value="F:monooxygenase activity"/>
    <property type="evidence" value="ECO:0007669"/>
    <property type="project" value="UniProtKB-KW"/>
</dbReference>
<dbReference type="Proteomes" id="UP001161017">
    <property type="component" value="Unassembled WGS sequence"/>
</dbReference>
<keyword evidence="2" id="KW-0285">Flavoprotein</keyword>
<keyword evidence="8" id="KW-1185">Reference proteome</keyword>
<dbReference type="InterPro" id="IPR002938">
    <property type="entry name" value="FAD-bd"/>
</dbReference>
<gene>
    <name evidence="7" type="ORF">OHK93_002735</name>
</gene>
<evidence type="ECO:0000256" key="2">
    <source>
        <dbReference type="ARBA" id="ARBA00022630"/>
    </source>
</evidence>
<name>A0AA43QRX8_9LECA</name>
<evidence type="ECO:0000256" key="1">
    <source>
        <dbReference type="ARBA" id="ARBA00001974"/>
    </source>
</evidence>
<evidence type="ECO:0000256" key="3">
    <source>
        <dbReference type="ARBA" id="ARBA00022827"/>
    </source>
</evidence>
<dbReference type="PANTHER" id="PTHR47178">
    <property type="entry name" value="MONOOXYGENASE, FAD-BINDING"/>
    <property type="match status" value="1"/>
</dbReference>